<keyword evidence="2" id="KW-1185">Reference proteome</keyword>
<feature type="non-terminal residue" evidence="1">
    <location>
        <position position="1"/>
    </location>
</feature>
<dbReference type="EMBL" id="ML976771">
    <property type="protein sequence ID" value="KAF1965072.1"/>
    <property type="molecule type" value="Genomic_DNA"/>
</dbReference>
<accession>A0A6A5UMP6</accession>
<name>A0A6A5UMP6_9PLEO</name>
<evidence type="ECO:0000313" key="2">
    <source>
        <dbReference type="Proteomes" id="UP000800036"/>
    </source>
</evidence>
<reference evidence="1" key="1">
    <citation type="journal article" date="2020" name="Stud. Mycol.">
        <title>101 Dothideomycetes genomes: a test case for predicting lifestyles and emergence of pathogens.</title>
        <authorList>
            <person name="Haridas S."/>
            <person name="Albert R."/>
            <person name="Binder M."/>
            <person name="Bloem J."/>
            <person name="Labutti K."/>
            <person name="Salamov A."/>
            <person name="Andreopoulos B."/>
            <person name="Baker S."/>
            <person name="Barry K."/>
            <person name="Bills G."/>
            <person name="Bluhm B."/>
            <person name="Cannon C."/>
            <person name="Castanera R."/>
            <person name="Culley D."/>
            <person name="Daum C."/>
            <person name="Ezra D."/>
            <person name="Gonzalez J."/>
            <person name="Henrissat B."/>
            <person name="Kuo A."/>
            <person name="Liang C."/>
            <person name="Lipzen A."/>
            <person name="Lutzoni F."/>
            <person name="Magnuson J."/>
            <person name="Mondo S."/>
            <person name="Nolan M."/>
            <person name="Ohm R."/>
            <person name="Pangilinan J."/>
            <person name="Park H.-J."/>
            <person name="Ramirez L."/>
            <person name="Alfaro M."/>
            <person name="Sun H."/>
            <person name="Tritt A."/>
            <person name="Yoshinaga Y."/>
            <person name="Zwiers L.-H."/>
            <person name="Turgeon B."/>
            <person name="Goodwin S."/>
            <person name="Spatafora J."/>
            <person name="Crous P."/>
            <person name="Grigoriev I."/>
        </authorList>
    </citation>
    <scope>NUCLEOTIDE SEQUENCE</scope>
    <source>
        <strain evidence="1">CBS 107.79</strain>
    </source>
</reference>
<evidence type="ECO:0000313" key="1">
    <source>
        <dbReference type="EMBL" id="KAF1965072.1"/>
    </source>
</evidence>
<protein>
    <submittedName>
        <fullName evidence="1">Uncharacterized protein</fullName>
    </submittedName>
</protein>
<dbReference type="Proteomes" id="UP000800036">
    <property type="component" value="Unassembled WGS sequence"/>
</dbReference>
<dbReference type="OrthoDB" id="3795213at2759"/>
<organism evidence="1 2">
    <name type="scientific">Bimuria novae-zelandiae CBS 107.79</name>
    <dbReference type="NCBI Taxonomy" id="1447943"/>
    <lineage>
        <taxon>Eukaryota</taxon>
        <taxon>Fungi</taxon>
        <taxon>Dikarya</taxon>
        <taxon>Ascomycota</taxon>
        <taxon>Pezizomycotina</taxon>
        <taxon>Dothideomycetes</taxon>
        <taxon>Pleosporomycetidae</taxon>
        <taxon>Pleosporales</taxon>
        <taxon>Massarineae</taxon>
        <taxon>Didymosphaeriaceae</taxon>
        <taxon>Bimuria</taxon>
    </lineage>
</organism>
<proteinExistence type="predicted"/>
<dbReference type="AlphaFoldDB" id="A0A6A5UMP6"/>
<sequence length="49" mass="5586">FKEELIKKSFSATSISPVNPNIILNRFRHITPKNLESDSSTFIAYSTKD</sequence>
<gene>
    <name evidence="1" type="ORF">BU23DRAFT_490761</name>
</gene>